<keyword evidence="3" id="KW-1185">Reference proteome</keyword>
<protein>
    <recommendedName>
        <fullName evidence="4">GNAT family N-acetyltransferase</fullName>
    </recommendedName>
</protein>
<name>A0ABU2VFY3_9ACTN</name>
<evidence type="ECO:0000313" key="3">
    <source>
        <dbReference type="Proteomes" id="UP001183824"/>
    </source>
</evidence>
<sequence>MTSPLQETLPFEDLPEIPTASPWCQRWRKGRHSWAHVRDGGFDARRYTVDVIPDEEPAKEFVRTHHYSGSYPAVTVQFGLYDVLEGERRLCGVAVFGVPVSTAVLTKPLPELRPYTESLVASRFVLLDECPGNSESWFLANCLNHLLARGVRGVVSFADPVPRRTAAGSLVMPGHVGTIYAATNAVYAGRATARTVKLLPDGTVFHDRTAQKIRRQEQGHQYAEAQLIALGAPVPRAGCTPALWLREALAAVGARNVRHRGAHRYVFRLGRNRREREQIKLGLPAQRPYPKQADPERLLV</sequence>
<comment type="caution">
    <text evidence="2">The sequence shown here is derived from an EMBL/GenBank/DDBJ whole genome shotgun (WGS) entry which is preliminary data.</text>
</comment>
<dbReference type="Pfam" id="PF25680">
    <property type="entry name" value="Mom"/>
    <property type="match status" value="1"/>
</dbReference>
<evidence type="ECO:0000313" key="2">
    <source>
        <dbReference type="EMBL" id="MDT0484475.1"/>
    </source>
</evidence>
<gene>
    <name evidence="2" type="ORF">RNB18_30420</name>
</gene>
<evidence type="ECO:0008006" key="4">
    <source>
        <dbReference type="Google" id="ProtNLM"/>
    </source>
</evidence>
<evidence type="ECO:0000256" key="1">
    <source>
        <dbReference type="SAM" id="MobiDB-lite"/>
    </source>
</evidence>
<organism evidence="2 3">
    <name type="scientific">Streptomyces doebereineriae</name>
    <dbReference type="NCBI Taxonomy" id="3075528"/>
    <lineage>
        <taxon>Bacteria</taxon>
        <taxon>Bacillati</taxon>
        <taxon>Actinomycetota</taxon>
        <taxon>Actinomycetes</taxon>
        <taxon>Kitasatosporales</taxon>
        <taxon>Streptomycetaceae</taxon>
        <taxon>Streptomyces</taxon>
    </lineage>
</organism>
<dbReference type="InterPro" id="IPR057895">
    <property type="entry name" value="Mom"/>
</dbReference>
<feature type="region of interest" description="Disordered" evidence="1">
    <location>
        <begin position="278"/>
        <end position="300"/>
    </location>
</feature>
<reference evidence="3" key="1">
    <citation type="submission" date="2023-07" db="EMBL/GenBank/DDBJ databases">
        <title>30 novel species of actinomycetes from the DSMZ collection.</title>
        <authorList>
            <person name="Nouioui I."/>
        </authorList>
    </citation>
    <scope>NUCLEOTIDE SEQUENCE [LARGE SCALE GENOMIC DNA]</scope>
    <source>
        <strain evidence="3">DSM 41640</strain>
    </source>
</reference>
<dbReference type="RefSeq" id="WP_311717334.1">
    <property type="nucleotide sequence ID" value="NZ_JAVREZ010000012.1"/>
</dbReference>
<proteinExistence type="predicted"/>
<dbReference type="EMBL" id="JAVREZ010000012">
    <property type="protein sequence ID" value="MDT0484475.1"/>
    <property type="molecule type" value="Genomic_DNA"/>
</dbReference>
<accession>A0ABU2VFY3</accession>
<dbReference type="Proteomes" id="UP001183824">
    <property type="component" value="Unassembled WGS sequence"/>
</dbReference>